<keyword evidence="2" id="KW-1185">Reference proteome</keyword>
<dbReference type="InterPro" id="IPR052572">
    <property type="entry name" value="UPF0153_domain"/>
</dbReference>
<dbReference type="PANTHER" id="PTHR36931">
    <property type="entry name" value="UPF0153 PROTEIN YEIW"/>
    <property type="match status" value="1"/>
</dbReference>
<gene>
    <name evidence="1" type="ORF">NCTC12151_01322</name>
</gene>
<proteinExistence type="predicted"/>
<evidence type="ECO:0000313" key="2">
    <source>
        <dbReference type="Proteomes" id="UP000249005"/>
    </source>
</evidence>
<dbReference type="RefSeq" id="WP_145960339.1">
    <property type="nucleotide sequence ID" value="NZ_LR698987.1"/>
</dbReference>
<dbReference type="OrthoDB" id="9803986at2"/>
<dbReference type="PANTHER" id="PTHR36931:SF1">
    <property type="entry name" value="UPF0153 PROTEIN YEIW"/>
    <property type="match status" value="1"/>
</dbReference>
<reference evidence="1 2" key="1">
    <citation type="submission" date="2018-06" db="EMBL/GenBank/DDBJ databases">
        <authorList>
            <consortium name="Pathogen Informatics"/>
            <person name="Doyle S."/>
        </authorList>
    </citation>
    <scope>NUCLEOTIDE SEQUENCE [LARGE SCALE GENOMIC DNA]</scope>
    <source>
        <strain evidence="1 2">NCTC12151</strain>
    </source>
</reference>
<name>A0A2X4V1G9_9GAMM</name>
<evidence type="ECO:0008006" key="3">
    <source>
        <dbReference type="Google" id="ProtNLM"/>
    </source>
</evidence>
<protein>
    <recommendedName>
        <fullName evidence="3">Flagellin N-methylase</fullName>
    </recommendedName>
</protein>
<dbReference type="Proteomes" id="UP000249005">
    <property type="component" value="Chromosome 1"/>
</dbReference>
<evidence type="ECO:0000313" key="1">
    <source>
        <dbReference type="EMBL" id="SQI39120.1"/>
    </source>
</evidence>
<dbReference type="EMBL" id="LS483470">
    <property type="protein sequence ID" value="SQI39120.1"/>
    <property type="molecule type" value="Genomic_DNA"/>
</dbReference>
<sequence>MECRVNCGACCIAPSLSSRIPGMPNGKLPDEPCIHLDDDLRCRIFLHADRPKVCASLQPSQEMCGTCRDDAMSYLRELERITAP</sequence>
<accession>A0A2X4V1G9</accession>
<dbReference type="KEGG" id="lri:NCTC12151_01322"/>
<organism evidence="1 2">
    <name type="scientific">Leminorella richardii</name>
    <dbReference type="NCBI Taxonomy" id="158841"/>
    <lineage>
        <taxon>Bacteria</taxon>
        <taxon>Pseudomonadati</taxon>
        <taxon>Pseudomonadota</taxon>
        <taxon>Gammaproteobacteria</taxon>
        <taxon>Enterobacterales</taxon>
        <taxon>Budviciaceae</taxon>
        <taxon>Leminorella</taxon>
    </lineage>
</organism>
<dbReference type="AlphaFoldDB" id="A0A2X4V1G9"/>